<dbReference type="AlphaFoldDB" id="A0A6J0BZM5"/>
<evidence type="ECO:0000313" key="7">
    <source>
        <dbReference type="RefSeq" id="XP_015519618.1"/>
    </source>
</evidence>
<dbReference type="PANTHER" id="PTHR22997:SF0">
    <property type="entry name" value="PIH1 DOMAIN-CONTAINING PROTEIN 1"/>
    <property type="match status" value="1"/>
</dbReference>
<dbReference type="GO" id="GO:0097255">
    <property type="term" value="C:R2TP complex"/>
    <property type="evidence" value="ECO:0007669"/>
    <property type="project" value="TreeGrafter"/>
</dbReference>
<gene>
    <name evidence="7" type="primary">LOC107224177</name>
</gene>
<dbReference type="Pfam" id="PF18201">
    <property type="entry name" value="PIH1_CS"/>
    <property type="match status" value="1"/>
</dbReference>
<evidence type="ECO:0000256" key="2">
    <source>
        <dbReference type="ARBA" id="ARBA00040540"/>
    </source>
</evidence>
<dbReference type="GO" id="GO:0000492">
    <property type="term" value="P:box C/D snoRNP assembly"/>
    <property type="evidence" value="ECO:0007669"/>
    <property type="project" value="TreeGrafter"/>
</dbReference>
<reference evidence="7" key="1">
    <citation type="submission" date="2025-08" db="UniProtKB">
        <authorList>
            <consortium name="RefSeq"/>
        </authorList>
    </citation>
    <scope>IDENTIFICATION</scope>
    <source>
        <tissue evidence="7">Thorax and Abdomen</tissue>
    </source>
</reference>
<evidence type="ECO:0000256" key="3">
    <source>
        <dbReference type="ARBA" id="ARBA00046233"/>
    </source>
</evidence>
<name>A0A6J0BZM5_NEOLC</name>
<protein>
    <recommendedName>
        <fullName evidence="2">PIH1 domain-containing protein 1</fullName>
    </recommendedName>
</protein>
<feature type="domain" description="PIH1 N-terminal" evidence="4">
    <location>
        <begin position="25"/>
        <end position="186"/>
    </location>
</feature>
<accession>A0A6J0BZM5</accession>
<keyword evidence="6" id="KW-1185">Reference proteome</keyword>
<dbReference type="PANTHER" id="PTHR22997">
    <property type="entry name" value="PIH1 DOMAIN-CONTAINING PROTEIN 1"/>
    <property type="match status" value="1"/>
</dbReference>
<dbReference type="InterPro" id="IPR041442">
    <property type="entry name" value="PIH1D1/2/3_CS-like"/>
</dbReference>
<evidence type="ECO:0000259" key="4">
    <source>
        <dbReference type="Pfam" id="PF08190"/>
    </source>
</evidence>
<evidence type="ECO:0000313" key="6">
    <source>
        <dbReference type="Proteomes" id="UP000829291"/>
    </source>
</evidence>
<dbReference type="GO" id="GO:0006364">
    <property type="term" value="P:rRNA processing"/>
    <property type="evidence" value="ECO:0007669"/>
    <property type="project" value="TreeGrafter"/>
</dbReference>
<organism evidence="7">
    <name type="scientific">Neodiprion lecontei</name>
    <name type="common">Redheaded pine sawfly</name>
    <dbReference type="NCBI Taxonomy" id="441921"/>
    <lineage>
        <taxon>Eukaryota</taxon>
        <taxon>Metazoa</taxon>
        <taxon>Ecdysozoa</taxon>
        <taxon>Arthropoda</taxon>
        <taxon>Hexapoda</taxon>
        <taxon>Insecta</taxon>
        <taxon>Pterygota</taxon>
        <taxon>Neoptera</taxon>
        <taxon>Endopterygota</taxon>
        <taxon>Hymenoptera</taxon>
        <taxon>Tenthredinoidea</taxon>
        <taxon>Diprionidae</taxon>
        <taxon>Diprioninae</taxon>
        <taxon>Neodiprion</taxon>
    </lineage>
</organism>
<dbReference type="GeneID" id="107224177"/>
<dbReference type="Pfam" id="PF08190">
    <property type="entry name" value="PIH1"/>
    <property type="match status" value="1"/>
</dbReference>
<dbReference type="GO" id="GO:1990904">
    <property type="term" value="C:ribonucleoprotein complex"/>
    <property type="evidence" value="ECO:0007669"/>
    <property type="project" value="TreeGrafter"/>
</dbReference>
<sequence>MSNNSLLDVDESIITKNLLLPGIKEENDLEELLKNFNKPERPSVTIRPSPGSCVKAKTECGQKVFLNICLTTEIPAPEEISETQLLKLIEDETPSSYRIPMSIGQERMESDKSDKPAPTYDIAINTEFYKKCMEHKLFWVFLISVVIEGVSDKYDKRIRPEGYVVLKHRKALGKLQQHRIEKREVNNAMRKPLIQDLTGDNLRPTRLETETINLSKSALSAQSVYGNNFKNSRIPEYRILREPKEGTVEKLVGQFKVPNVLSSKDLAVDVGEDRIIVEAHRTGYLIDIFVPYSIAQENVDAALDTINGMLVLNMPVVQC</sequence>
<dbReference type="InterPro" id="IPR050734">
    <property type="entry name" value="PIH1/Kintoun_subfamily"/>
</dbReference>
<comment type="similarity">
    <text evidence="1">Belongs to the PIH1 family.</text>
</comment>
<proteinExistence type="inferred from homology"/>
<evidence type="ECO:0000256" key="1">
    <source>
        <dbReference type="ARBA" id="ARBA00008511"/>
    </source>
</evidence>
<dbReference type="CTD" id="55011"/>
<dbReference type="Proteomes" id="UP000829291">
    <property type="component" value="Chromosome 3"/>
</dbReference>
<evidence type="ECO:0000259" key="5">
    <source>
        <dbReference type="Pfam" id="PF18201"/>
    </source>
</evidence>
<dbReference type="OrthoDB" id="5135119at2759"/>
<dbReference type="GO" id="GO:0005737">
    <property type="term" value="C:cytoplasm"/>
    <property type="evidence" value="ECO:0007669"/>
    <property type="project" value="TreeGrafter"/>
</dbReference>
<comment type="function">
    <text evidence="3">Involved in the assembly of C/D box small nucleolar ribonucleoprotein (snoRNP) particles. Recruits the SWI/SNF complex to the core promoter of rRNA genes and enhances pre-rRNA transcription. Mediates interaction of TELO2 with the R2TP complex which is necessary for the stability of MTOR and SMG1. Positively regulates the assembly and activity of the mTORC1 complex.</text>
</comment>
<feature type="domain" description="PIH1D1/2/3 CS-like" evidence="5">
    <location>
        <begin position="244"/>
        <end position="317"/>
    </location>
</feature>
<dbReference type="InterPro" id="IPR012981">
    <property type="entry name" value="PIH1_N"/>
</dbReference>
<dbReference type="RefSeq" id="XP_015519618.1">
    <property type="nucleotide sequence ID" value="XM_015664132.2"/>
</dbReference>